<keyword evidence="1" id="KW-1133">Transmembrane helix</keyword>
<dbReference type="AlphaFoldDB" id="A0AAU9IV59"/>
<evidence type="ECO:0000313" key="2">
    <source>
        <dbReference type="EMBL" id="CAG9317078.1"/>
    </source>
</evidence>
<sequence>MEIKEELSICSTEDLEIPPIVGSDNNISESWMKWAILVQSILILFILYLLVRIDSRQSHVIELLKQQQEQLYNFTSTPYDSLFETVNDGFWTFTSLLARSI</sequence>
<keyword evidence="1" id="KW-0472">Membrane</keyword>
<gene>
    <name evidence="2" type="ORF">BSTOLATCC_MIC17700</name>
</gene>
<keyword evidence="1" id="KW-0812">Transmembrane</keyword>
<dbReference type="Proteomes" id="UP001162131">
    <property type="component" value="Unassembled WGS sequence"/>
</dbReference>
<name>A0AAU9IV59_9CILI</name>
<dbReference type="EMBL" id="CAJZBQ010000017">
    <property type="protein sequence ID" value="CAG9317078.1"/>
    <property type="molecule type" value="Genomic_DNA"/>
</dbReference>
<accession>A0AAU9IV59</accession>
<keyword evidence="3" id="KW-1185">Reference proteome</keyword>
<reference evidence="2" key="1">
    <citation type="submission" date="2021-09" db="EMBL/GenBank/DDBJ databases">
        <authorList>
            <consortium name="AG Swart"/>
            <person name="Singh M."/>
            <person name="Singh A."/>
            <person name="Seah K."/>
            <person name="Emmerich C."/>
        </authorList>
    </citation>
    <scope>NUCLEOTIDE SEQUENCE</scope>
    <source>
        <strain evidence="2">ATCC30299</strain>
    </source>
</reference>
<evidence type="ECO:0000256" key="1">
    <source>
        <dbReference type="SAM" id="Phobius"/>
    </source>
</evidence>
<evidence type="ECO:0000313" key="3">
    <source>
        <dbReference type="Proteomes" id="UP001162131"/>
    </source>
</evidence>
<protein>
    <recommendedName>
        <fullName evidence="4">ATP synthase F0 subunit 8</fullName>
    </recommendedName>
</protein>
<comment type="caution">
    <text evidence="2">The sequence shown here is derived from an EMBL/GenBank/DDBJ whole genome shotgun (WGS) entry which is preliminary data.</text>
</comment>
<evidence type="ECO:0008006" key="4">
    <source>
        <dbReference type="Google" id="ProtNLM"/>
    </source>
</evidence>
<organism evidence="2 3">
    <name type="scientific">Blepharisma stoltei</name>
    <dbReference type="NCBI Taxonomy" id="1481888"/>
    <lineage>
        <taxon>Eukaryota</taxon>
        <taxon>Sar</taxon>
        <taxon>Alveolata</taxon>
        <taxon>Ciliophora</taxon>
        <taxon>Postciliodesmatophora</taxon>
        <taxon>Heterotrichea</taxon>
        <taxon>Heterotrichida</taxon>
        <taxon>Blepharismidae</taxon>
        <taxon>Blepharisma</taxon>
    </lineage>
</organism>
<feature type="transmembrane region" description="Helical" evidence="1">
    <location>
        <begin position="31"/>
        <end position="51"/>
    </location>
</feature>
<proteinExistence type="predicted"/>